<name>A0A285VMH0_9MICO</name>
<gene>
    <name evidence="2" type="ORF">SAMN05421879_1053</name>
</gene>
<evidence type="ECO:0000313" key="2">
    <source>
        <dbReference type="EMBL" id="SOC55280.1"/>
    </source>
</evidence>
<sequence length="88" mass="8945">MPSAAIMVSVTGMGEEIPDDAERSGLTPTKEATEREGLASRLEEATVAAYSSGAADLLAPLRVALAAIGEPVSARESRAVAGALLVSY</sequence>
<feature type="region of interest" description="Disordered" evidence="1">
    <location>
        <begin position="11"/>
        <end position="39"/>
    </location>
</feature>
<accession>A0A285VMH0</accession>
<reference evidence="3" key="1">
    <citation type="submission" date="2017-08" db="EMBL/GenBank/DDBJ databases">
        <authorList>
            <person name="Varghese N."/>
            <person name="Submissions S."/>
        </authorList>
    </citation>
    <scope>NUCLEOTIDE SEQUENCE [LARGE SCALE GENOMIC DNA]</scope>
    <source>
        <strain evidence="3">USBA17B2</strain>
    </source>
</reference>
<dbReference type="AlphaFoldDB" id="A0A285VMH0"/>
<dbReference type="EMBL" id="OBQK01000005">
    <property type="protein sequence ID" value="SOC55280.1"/>
    <property type="molecule type" value="Genomic_DNA"/>
</dbReference>
<organism evidence="2 3">
    <name type="scientific">Ornithinimicrobium cerasi</name>
    <dbReference type="NCBI Taxonomy" id="2248773"/>
    <lineage>
        <taxon>Bacteria</taxon>
        <taxon>Bacillati</taxon>
        <taxon>Actinomycetota</taxon>
        <taxon>Actinomycetes</taxon>
        <taxon>Micrococcales</taxon>
        <taxon>Ornithinimicrobiaceae</taxon>
        <taxon>Ornithinimicrobium</taxon>
    </lineage>
</organism>
<protein>
    <submittedName>
        <fullName evidence="2">Uncharacterized protein</fullName>
    </submittedName>
</protein>
<proteinExistence type="predicted"/>
<dbReference type="Proteomes" id="UP000219688">
    <property type="component" value="Unassembled WGS sequence"/>
</dbReference>
<evidence type="ECO:0000313" key="3">
    <source>
        <dbReference type="Proteomes" id="UP000219688"/>
    </source>
</evidence>
<keyword evidence="3" id="KW-1185">Reference proteome</keyword>
<evidence type="ECO:0000256" key="1">
    <source>
        <dbReference type="SAM" id="MobiDB-lite"/>
    </source>
</evidence>